<feature type="domain" description="Gfo/Idh/MocA-like oxidoreductase N-terminal" evidence="1">
    <location>
        <begin position="2"/>
        <end position="116"/>
    </location>
</feature>
<dbReference type="InterPro" id="IPR036291">
    <property type="entry name" value="NAD(P)-bd_dom_sf"/>
</dbReference>
<reference evidence="3 4" key="1">
    <citation type="journal article" date="2015" name="Genome Announc.">
        <title>Closed Genome Sequence of Octadecabacter temperatus SB1, the First Mesophilic Species of the Genus Octadecabacter.</title>
        <authorList>
            <person name="Voget S."/>
            <person name="Billerbeck S."/>
            <person name="Simon M."/>
            <person name="Daniel R."/>
        </authorList>
    </citation>
    <scope>NUCLEOTIDE SEQUENCE [LARGE SCALE GENOMIC DNA]</scope>
    <source>
        <strain evidence="3 4">SB1</strain>
    </source>
</reference>
<dbReference type="STRING" id="1458307.OSB_07980"/>
<dbReference type="EMBL" id="CP012160">
    <property type="protein sequence ID" value="AKS45359.1"/>
    <property type="molecule type" value="Genomic_DNA"/>
</dbReference>
<dbReference type="GO" id="GO:0016491">
    <property type="term" value="F:oxidoreductase activity"/>
    <property type="evidence" value="ECO:0007669"/>
    <property type="project" value="UniProtKB-KW"/>
</dbReference>
<dbReference type="EC" id="1.-.-.-" evidence="3"/>
<dbReference type="Gene3D" id="3.40.50.720">
    <property type="entry name" value="NAD(P)-binding Rossmann-like Domain"/>
    <property type="match status" value="1"/>
</dbReference>
<dbReference type="InterPro" id="IPR055170">
    <property type="entry name" value="GFO_IDH_MocA-like_dom"/>
</dbReference>
<dbReference type="SUPFAM" id="SSF51735">
    <property type="entry name" value="NAD(P)-binding Rossmann-fold domains"/>
    <property type="match status" value="1"/>
</dbReference>
<dbReference type="OrthoDB" id="7798185at2"/>
<evidence type="ECO:0000259" key="1">
    <source>
        <dbReference type="Pfam" id="PF01408"/>
    </source>
</evidence>
<evidence type="ECO:0000259" key="2">
    <source>
        <dbReference type="Pfam" id="PF22725"/>
    </source>
</evidence>
<organism evidence="3 4">
    <name type="scientific">Octadecabacter temperatus</name>
    <dbReference type="NCBI Taxonomy" id="1458307"/>
    <lineage>
        <taxon>Bacteria</taxon>
        <taxon>Pseudomonadati</taxon>
        <taxon>Pseudomonadota</taxon>
        <taxon>Alphaproteobacteria</taxon>
        <taxon>Rhodobacterales</taxon>
        <taxon>Roseobacteraceae</taxon>
        <taxon>Octadecabacter</taxon>
    </lineage>
</organism>
<dbReference type="Pfam" id="PF22725">
    <property type="entry name" value="GFO_IDH_MocA_C3"/>
    <property type="match status" value="1"/>
</dbReference>
<proteinExistence type="predicted"/>
<evidence type="ECO:0000313" key="3">
    <source>
        <dbReference type="EMBL" id="AKS45359.1"/>
    </source>
</evidence>
<feature type="domain" description="GFO/IDH/MocA-like oxidoreductase" evidence="2">
    <location>
        <begin position="125"/>
        <end position="243"/>
    </location>
</feature>
<dbReference type="GO" id="GO:0000166">
    <property type="term" value="F:nucleotide binding"/>
    <property type="evidence" value="ECO:0007669"/>
    <property type="project" value="InterPro"/>
</dbReference>
<protein>
    <submittedName>
        <fullName evidence="3">Putative oxidoreductase YdgJ</fullName>
        <ecNumber evidence="3">1.-.-.-</ecNumber>
    </submittedName>
</protein>
<dbReference type="PANTHER" id="PTHR43377">
    <property type="entry name" value="BILIVERDIN REDUCTASE A"/>
    <property type="match status" value="1"/>
</dbReference>
<evidence type="ECO:0000313" key="4">
    <source>
        <dbReference type="Proteomes" id="UP000067444"/>
    </source>
</evidence>
<dbReference type="KEGG" id="otm:OSB_07980"/>
<gene>
    <name evidence="3" type="primary">ydgJ_1</name>
    <name evidence="3" type="ORF">OSB_07980</name>
</gene>
<keyword evidence="4" id="KW-1185">Reference proteome</keyword>
<keyword evidence="3" id="KW-0560">Oxidoreductase</keyword>
<dbReference type="InterPro" id="IPR000683">
    <property type="entry name" value="Gfo/Idh/MocA-like_OxRdtase_N"/>
</dbReference>
<dbReference type="PANTHER" id="PTHR43377:SF1">
    <property type="entry name" value="BILIVERDIN REDUCTASE A"/>
    <property type="match status" value="1"/>
</dbReference>
<dbReference type="Gene3D" id="3.30.360.10">
    <property type="entry name" value="Dihydrodipicolinate Reductase, domain 2"/>
    <property type="match status" value="1"/>
</dbReference>
<sequence>MKAALIGYGWWGQHLAPRIAENENMSLTGICAPELTSSTTPEGYHVYPNYEAVLADETVDAVILTSPNQFHEPQTVSAAAAGKHVFCEKPFSLDGASARRMAAAIDEHGVQLAIGHERRFEPGMRALSEMVETGALGTIMHAEAAFSHDKLIGVPLDNWRTKKTTAPAAGMTGMGIHLTDAFIGMFGPVEVVQALTADRVLGWETGDLVSVQLGFKAGMTATLSAVLKTPHFIRCHVFGSDRWAEVRNDTHPDTPGGFAHLSVSETGKPIDTKSFPWEDTVVHNLEAFAAAIDGRAPYPIPVSDMVHNIEVLEAIAQAAETRETVRL</sequence>
<dbReference type="AlphaFoldDB" id="A0A0K0Y342"/>
<dbReference type="SUPFAM" id="SSF55347">
    <property type="entry name" value="Glyceraldehyde-3-phosphate dehydrogenase-like, C-terminal domain"/>
    <property type="match status" value="1"/>
</dbReference>
<dbReference type="InterPro" id="IPR051450">
    <property type="entry name" value="Gfo/Idh/MocA_Oxidoreductases"/>
</dbReference>
<dbReference type="RefSeq" id="WP_049833759.1">
    <property type="nucleotide sequence ID" value="NZ_CP012160.1"/>
</dbReference>
<dbReference type="Pfam" id="PF01408">
    <property type="entry name" value="GFO_IDH_MocA"/>
    <property type="match status" value="1"/>
</dbReference>
<name>A0A0K0Y342_9RHOB</name>
<dbReference type="Proteomes" id="UP000067444">
    <property type="component" value="Chromosome"/>
</dbReference>
<accession>A0A0K0Y342</accession>